<evidence type="ECO:0008006" key="3">
    <source>
        <dbReference type="Google" id="ProtNLM"/>
    </source>
</evidence>
<organism evidence="1 2">
    <name type="scientific">Streptacidiphilus jiangxiensis</name>
    <dbReference type="NCBI Taxonomy" id="235985"/>
    <lineage>
        <taxon>Bacteria</taxon>
        <taxon>Bacillati</taxon>
        <taxon>Actinomycetota</taxon>
        <taxon>Actinomycetes</taxon>
        <taxon>Kitasatosporales</taxon>
        <taxon>Streptomycetaceae</taxon>
        <taxon>Streptacidiphilus</taxon>
    </lineage>
</organism>
<keyword evidence="2" id="KW-1185">Reference proteome</keyword>
<dbReference type="InterPro" id="IPR046288">
    <property type="entry name" value="DUF6325"/>
</dbReference>
<dbReference type="RefSeq" id="WP_042454497.1">
    <property type="nucleotide sequence ID" value="NZ_BBPN01000033.1"/>
</dbReference>
<sequence>MGPLELMVLAFPKGELPLSAVAAVGSVRTSGQVRLIDSLVVFKTPSGEVSTAELVDYEEFGEAFGGPDAINLIGPEDAEEAAETLDPGTCALLLLVEHLWAQEAAETVREAGGAITARIGIPMNLVDEAHAAFAGAGGRS</sequence>
<dbReference type="OrthoDB" id="1779644at2"/>
<dbReference type="STRING" id="235985.SAMN05414137_102340"/>
<gene>
    <name evidence="1" type="ORF">SAMN05414137_102340</name>
</gene>
<proteinExistence type="predicted"/>
<dbReference type="Proteomes" id="UP000183015">
    <property type="component" value="Unassembled WGS sequence"/>
</dbReference>
<dbReference type="EMBL" id="FOAZ01000002">
    <property type="protein sequence ID" value="SEK53317.1"/>
    <property type="molecule type" value="Genomic_DNA"/>
</dbReference>
<evidence type="ECO:0000313" key="1">
    <source>
        <dbReference type="EMBL" id="SEK53317.1"/>
    </source>
</evidence>
<evidence type="ECO:0000313" key="2">
    <source>
        <dbReference type="Proteomes" id="UP000183015"/>
    </source>
</evidence>
<reference evidence="2" key="1">
    <citation type="submission" date="2016-10" db="EMBL/GenBank/DDBJ databases">
        <authorList>
            <person name="Varghese N."/>
        </authorList>
    </citation>
    <scope>NUCLEOTIDE SEQUENCE [LARGE SCALE GENOMIC DNA]</scope>
    <source>
        <strain evidence="2">DSM 45096 / BCRC 16803 / CGMCC 4.1857 / CIP 109030 / JCM 12277 / KCTC 19219 / NBRC 100920 / 33214</strain>
    </source>
</reference>
<protein>
    <recommendedName>
        <fullName evidence="3">DUF1269 domain-containing protein</fullName>
    </recommendedName>
</protein>
<dbReference type="AlphaFoldDB" id="A0A1H7HUH6"/>
<dbReference type="eggNOG" id="ENOG5032WPH">
    <property type="taxonomic scope" value="Bacteria"/>
</dbReference>
<name>A0A1H7HUH6_STRJI</name>
<accession>A0A1H7HUH6</accession>
<dbReference type="Pfam" id="PF19850">
    <property type="entry name" value="DUF6325"/>
    <property type="match status" value="1"/>
</dbReference>